<protein>
    <submittedName>
        <fullName evidence="1">DUF2490 domain-containing protein</fullName>
    </submittedName>
</protein>
<dbReference type="AlphaFoldDB" id="A0A7X2ZPY8"/>
<dbReference type="OrthoDB" id="1436620at2"/>
<gene>
    <name evidence="1" type="ORF">D9O36_00085</name>
</gene>
<comment type="caution">
    <text evidence="1">The sequence shown here is derived from an EMBL/GenBank/DDBJ whole genome shotgun (WGS) entry which is preliminary data.</text>
</comment>
<dbReference type="EMBL" id="RCNR01000001">
    <property type="protein sequence ID" value="MUH34229.1"/>
    <property type="molecule type" value="Genomic_DNA"/>
</dbReference>
<dbReference type="RefSeq" id="WP_155598357.1">
    <property type="nucleotide sequence ID" value="NZ_RCNR01000001.1"/>
</dbReference>
<name>A0A7X2ZPY8_9FLAO</name>
<keyword evidence="2" id="KW-1185">Reference proteome</keyword>
<dbReference type="Pfam" id="PF10677">
    <property type="entry name" value="DUF2490"/>
    <property type="match status" value="1"/>
</dbReference>
<dbReference type="Proteomes" id="UP000540519">
    <property type="component" value="Unassembled WGS sequence"/>
</dbReference>
<evidence type="ECO:0000313" key="1">
    <source>
        <dbReference type="EMBL" id="MUH34229.1"/>
    </source>
</evidence>
<dbReference type="InterPro" id="IPR019619">
    <property type="entry name" value="DUF2490"/>
</dbReference>
<reference evidence="1 2" key="1">
    <citation type="journal article" date="2019" name="Mar. Drugs">
        <title>Comparative Genomics and CAZyme Genome Repertoires of Marine Zobellia amurskyensis KMM 3526(T) and Zobellia laminariae KMM 3676(T).</title>
        <authorList>
            <person name="Chernysheva N."/>
            <person name="Bystritskaya E."/>
            <person name="Stenkova A."/>
            <person name="Golovkin I."/>
            <person name="Nedashkovskaya O."/>
            <person name="Isaeva M."/>
        </authorList>
    </citation>
    <scope>NUCLEOTIDE SEQUENCE [LARGE SCALE GENOMIC DNA]</scope>
    <source>
        <strain evidence="1 2">KMM 3526</strain>
    </source>
</reference>
<sequence length="228" mass="26891">MTTYYTRTLFIVFGFLLIRFGYSQENTTGYFQPDISLNYKVSTNYSHNFKVAQRAYIYEDDFSYRVKQLDISHFSTLKIGFEQSLAIGLQYRFRESFDNEGENELRITEQYKFSHAYESVTVGSRFRAEQRIHPSKTIHRFRYRLSVDIPLKGEQLDIGEPYFSASVEPLLSVAKNDKPEYDQRLTSHLGWLLNRETKLEVGAEYRAENYTHATQHIFFLLTSLIFSL</sequence>
<evidence type="ECO:0000313" key="2">
    <source>
        <dbReference type="Proteomes" id="UP000540519"/>
    </source>
</evidence>
<proteinExistence type="predicted"/>
<organism evidence="1 2">
    <name type="scientific">Zobellia amurskyensis</name>
    <dbReference type="NCBI Taxonomy" id="248905"/>
    <lineage>
        <taxon>Bacteria</taxon>
        <taxon>Pseudomonadati</taxon>
        <taxon>Bacteroidota</taxon>
        <taxon>Flavobacteriia</taxon>
        <taxon>Flavobacteriales</taxon>
        <taxon>Flavobacteriaceae</taxon>
        <taxon>Zobellia</taxon>
    </lineage>
</organism>
<accession>A0A7X2ZPY8</accession>